<protein>
    <submittedName>
        <fullName evidence="3">CRTAC1 family protein</fullName>
    </submittedName>
</protein>
<dbReference type="AlphaFoldDB" id="A0AAW7Z741"/>
<feature type="domain" description="ASPIC/UnbV" evidence="2">
    <location>
        <begin position="586"/>
        <end position="652"/>
    </location>
</feature>
<name>A0AAW7Z741_9ALTE</name>
<evidence type="ECO:0000259" key="2">
    <source>
        <dbReference type="Pfam" id="PF07593"/>
    </source>
</evidence>
<sequence length="655" mass="72546">MFITRLFIGTFKSVDFPNKKILEVILIAFAVSTFNVACASVPQKNDTALSAENFNHKGTFHTVAGDKENIQFEPDTINFPIKNSNLRKWDVPTVADLDQDGYPDLLLNDHGFSLKVLWNNNGRFAKPYDLIMGDMHGITAGDFDKDGSTEIAVSRGGGSGSNARNTKLFRIGKDRSISAMPDFDNPMPFMRGRTVKLIDLNQDGWLDMLNFAFPSREMKGESESYVFKNTKNGQFNEIIKFPSVKGDGQKTLVTDFNDDGLPDLIIYGNDKARAYQATEAFDYNEVTDSIFPFPLHDVTSFNEIDFDNDGDFDLFITRSVEYQPGQTFYDKSQQLMGYYWLRGAHKFPQFKAGPVIELINFQSQWPTKDLFVGESAYPYAFEGETHIGRNVRVVNSDALGFPDTLDKKGAYIGYVGNDKWQFATATFSISTGVIKGVAAFPHMEKPKAIRDVVLKNNGGKFEDVSQQLGIMYQANTVASAVADINNDGYSDLVIAQKGDLIHPNTALVFTNEQGKQLKLNASHGVISAELGALGLGVEPLDYDLDGQVDLLVGNDRGKWHLFHNTISQNNFFGIYVPSSPKANGNAMGSVVEILACGNMQRKKVGQTSAAYSLSANNALHFGVGSCDEPVTVTITWSDKTQATKTFSKLNTYLKW</sequence>
<evidence type="ECO:0000256" key="1">
    <source>
        <dbReference type="ARBA" id="ARBA00022729"/>
    </source>
</evidence>
<evidence type="ECO:0000313" key="4">
    <source>
        <dbReference type="Proteomes" id="UP001170717"/>
    </source>
</evidence>
<dbReference type="PANTHER" id="PTHR16026">
    <property type="entry name" value="CARTILAGE ACIDIC PROTEIN 1"/>
    <property type="match status" value="1"/>
</dbReference>
<keyword evidence="1" id="KW-0732">Signal</keyword>
<dbReference type="Gene3D" id="2.130.10.130">
    <property type="entry name" value="Integrin alpha, N-terminal"/>
    <property type="match status" value="2"/>
</dbReference>
<dbReference type="PANTHER" id="PTHR16026:SF0">
    <property type="entry name" value="CARTILAGE ACIDIC PROTEIN 1"/>
    <property type="match status" value="1"/>
</dbReference>
<dbReference type="Pfam" id="PF07593">
    <property type="entry name" value="UnbV_ASPIC"/>
    <property type="match status" value="1"/>
</dbReference>
<reference evidence="3" key="1">
    <citation type="submission" date="2023-07" db="EMBL/GenBank/DDBJ databases">
        <title>Genome content predicts the carbon catabolic preferences of heterotrophic bacteria.</title>
        <authorList>
            <person name="Gralka M."/>
        </authorList>
    </citation>
    <scope>NUCLEOTIDE SEQUENCE</scope>
    <source>
        <strain evidence="3">F2M12</strain>
    </source>
</reference>
<dbReference type="InterPro" id="IPR011519">
    <property type="entry name" value="UnbV_ASPIC"/>
</dbReference>
<comment type="caution">
    <text evidence="3">The sequence shown here is derived from an EMBL/GenBank/DDBJ whole genome shotgun (WGS) entry which is preliminary data.</text>
</comment>
<accession>A0AAW7Z741</accession>
<dbReference type="Proteomes" id="UP001170717">
    <property type="component" value="Unassembled WGS sequence"/>
</dbReference>
<proteinExistence type="predicted"/>
<evidence type="ECO:0000313" key="3">
    <source>
        <dbReference type="EMBL" id="MDO6579404.1"/>
    </source>
</evidence>
<gene>
    <name evidence="3" type="ORF">Q4527_18545</name>
</gene>
<dbReference type="SUPFAM" id="SSF69318">
    <property type="entry name" value="Integrin alpha N-terminal domain"/>
    <property type="match status" value="1"/>
</dbReference>
<dbReference type="InterPro" id="IPR013517">
    <property type="entry name" value="FG-GAP"/>
</dbReference>
<organism evidence="3 4">
    <name type="scientific">Alteromonas stellipolaris</name>
    <dbReference type="NCBI Taxonomy" id="233316"/>
    <lineage>
        <taxon>Bacteria</taxon>
        <taxon>Pseudomonadati</taxon>
        <taxon>Pseudomonadota</taxon>
        <taxon>Gammaproteobacteria</taxon>
        <taxon>Alteromonadales</taxon>
        <taxon>Alteromonadaceae</taxon>
        <taxon>Alteromonas/Salinimonas group</taxon>
        <taxon>Alteromonas</taxon>
    </lineage>
</organism>
<dbReference type="EMBL" id="JAUOQI010000019">
    <property type="protein sequence ID" value="MDO6579404.1"/>
    <property type="molecule type" value="Genomic_DNA"/>
</dbReference>
<dbReference type="InterPro" id="IPR027039">
    <property type="entry name" value="Crtac1"/>
</dbReference>
<dbReference type="RefSeq" id="WP_303497858.1">
    <property type="nucleotide sequence ID" value="NZ_JAUOQA010000010.1"/>
</dbReference>
<dbReference type="Pfam" id="PF13517">
    <property type="entry name" value="FG-GAP_3"/>
    <property type="match status" value="1"/>
</dbReference>
<dbReference type="InterPro" id="IPR028994">
    <property type="entry name" value="Integrin_alpha_N"/>
</dbReference>